<keyword evidence="3" id="KW-1185">Reference proteome</keyword>
<dbReference type="STRING" id="42155.A0A0R3QAQ2"/>
<protein>
    <submittedName>
        <fullName evidence="4">DUF4470 domain-containing protein</fullName>
    </submittedName>
</protein>
<feature type="domain" description="26S proteasome non-ATPase regulatory subunit 1/RPN2 N-terminal" evidence="1">
    <location>
        <begin position="55"/>
        <end position="126"/>
    </location>
</feature>
<gene>
    <name evidence="2" type="ORF">BTMF_LOCUS2734</name>
</gene>
<sequence>MLGVEIVLHRQYYLLCCLKNSLLICVVGQLFEMTLYLLNQWKNQPGGAQNASAFLLALKSEHSSMREKELIIEVLDDWDVLTPTWFEVADYLSVIEGLHEDEHFKQRYLAALLASKVAFCLGDYNGA</sequence>
<accession>A0A0R3QAQ2</accession>
<dbReference type="EMBL" id="UZAG01002318">
    <property type="protein sequence ID" value="VDO13219.1"/>
    <property type="molecule type" value="Genomic_DNA"/>
</dbReference>
<proteinExistence type="predicted"/>
<dbReference type="Pfam" id="PF21505">
    <property type="entry name" value="RPN2_N"/>
    <property type="match status" value="1"/>
</dbReference>
<dbReference type="AlphaFoldDB" id="A0A0R3QAQ2"/>
<dbReference type="Proteomes" id="UP000280834">
    <property type="component" value="Unassembled WGS sequence"/>
</dbReference>
<organism evidence="4">
    <name type="scientific">Brugia timori</name>
    <dbReference type="NCBI Taxonomy" id="42155"/>
    <lineage>
        <taxon>Eukaryota</taxon>
        <taxon>Metazoa</taxon>
        <taxon>Ecdysozoa</taxon>
        <taxon>Nematoda</taxon>
        <taxon>Chromadorea</taxon>
        <taxon>Rhabditida</taxon>
        <taxon>Spirurina</taxon>
        <taxon>Spiruromorpha</taxon>
        <taxon>Filarioidea</taxon>
        <taxon>Onchocercidae</taxon>
        <taxon>Brugia</taxon>
    </lineage>
</organism>
<reference evidence="4" key="1">
    <citation type="submission" date="2017-02" db="UniProtKB">
        <authorList>
            <consortium name="WormBaseParasite"/>
        </authorList>
    </citation>
    <scope>IDENTIFICATION</scope>
</reference>
<name>A0A0R3QAQ2_9BILA</name>
<dbReference type="InterPro" id="IPR048570">
    <property type="entry name" value="PSMD1_RPN2_N"/>
</dbReference>
<evidence type="ECO:0000313" key="3">
    <source>
        <dbReference type="Proteomes" id="UP000280834"/>
    </source>
</evidence>
<evidence type="ECO:0000259" key="1">
    <source>
        <dbReference type="Pfam" id="PF21505"/>
    </source>
</evidence>
<evidence type="ECO:0000313" key="2">
    <source>
        <dbReference type="EMBL" id="VDO13219.1"/>
    </source>
</evidence>
<evidence type="ECO:0000313" key="4">
    <source>
        <dbReference type="WBParaSite" id="BTMF_0000342101-mRNA-1"/>
    </source>
</evidence>
<dbReference type="WBParaSite" id="BTMF_0000342101-mRNA-1">
    <property type="protein sequence ID" value="BTMF_0000342101-mRNA-1"/>
    <property type="gene ID" value="BTMF_0000342101"/>
</dbReference>
<reference evidence="2 3" key="2">
    <citation type="submission" date="2018-11" db="EMBL/GenBank/DDBJ databases">
        <authorList>
            <consortium name="Pathogen Informatics"/>
        </authorList>
    </citation>
    <scope>NUCLEOTIDE SEQUENCE [LARGE SCALE GENOMIC DNA]</scope>
</reference>